<evidence type="ECO:0008006" key="4">
    <source>
        <dbReference type="Google" id="ProtNLM"/>
    </source>
</evidence>
<feature type="region of interest" description="Disordered" evidence="1">
    <location>
        <begin position="1"/>
        <end position="308"/>
    </location>
</feature>
<feature type="compositionally biased region" description="Basic and acidic residues" evidence="1">
    <location>
        <begin position="349"/>
        <end position="364"/>
    </location>
</feature>
<feature type="region of interest" description="Disordered" evidence="1">
    <location>
        <begin position="322"/>
        <end position="577"/>
    </location>
</feature>
<dbReference type="Proteomes" id="UP001342314">
    <property type="component" value="Unassembled WGS sequence"/>
</dbReference>
<proteinExistence type="predicted"/>
<feature type="region of interest" description="Disordered" evidence="1">
    <location>
        <begin position="616"/>
        <end position="717"/>
    </location>
</feature>
<name>A0AAV5GR78_9BASI</name>
<dbReference type="AlphaFoldDB" id="A0AAV5GR78"/>
<feature type="compositionally biased region" description="Polar residues" evidence="1">
    <location>
        <begin position="446"/>
        <end position="458"/>
    </location>
</feature>
<feature type="compositionally biased region" description="Basic and acidic residues" evidence="1">
    <location>
        <begin position="396"/>
        <end position="420"/>
    </location>
</feature>
<comment type="caution">
    <text evidence="2">The sequence shown here is derived from an EMBL/GenBank/DDBJ whole genome shotgun (WGS) entry which is preliminary data.</text>
</comment>
<feature type="compositionally biased region" description="Low complexity" evidence="1">
    <location>
        <begin position="271"/>
        <end position="308"/>
    </location>
</feature>
<dbReference type="SUPFAM" id="SSF55753">
    <property type="entry name" value="Actin depolymerizing proteins"/>
    <property type="match status" value="1"/>
</dbReference>
<reference evidence="2 3" key="1">
    <citation type="submission" date="2021-12" db="EMBL/GenBank/DDBJ databases">
        <title>High titer production of polyol ester of fatty acids by Rhodotorula paludigena BS15 towards product separation-free biomass refinery.</title>
        <authorList>
            <person name="Mano J."/>
            <person name="Ono H."/>
            <person name="Tanaka T."/>
            <person name="Naito K."/>
            <person name="Sushida H."/>
            <person name="Ike M."/>
            <person name="Tokuyasu K."/>
            <person name="Kitaoka M."/>
        </authorList>
    </citation>
    <scope>NUCLEOTIDE SEQUENCE [LARGE SCALE GENOMIC DNA]</scope>
    <source>
        <strain evidence="2 3">BS15</strain>
    </source>
</reference>
<gene>
    <name evidence="2" type="ORF">Rhopal_005459-T1</name>
</gene>
<feature type="compositionally biased region" description="Low complexity" evidence="1">
    <location>
        <begin position="180"/>
        <end position="190"/>
    </location>
</feature>
<feature type="compositionally biased region" description="Polar residues" evidence="1">
    <location>
        <begin position="106"/>
        <end position="133"/>
    </location>
</feature>
<evidence type="ECO:0000313" key="2">
    <source>
        <dbReference type="EMBL" id="GJN92429.1"/>
    </source>
</evidence>
<dbReference type="Gene3D" id="3.40.20.10">
    <property type="entry name" value="Severin"/>
    <property type="match status" value="1"/>
</dbReference>
<organism evidence="2 3">
    <name type="scientific">Rhodotorula paludigena</name>
    <dbReference type="NCBI Taxonomy" id="86838"/>
    <lineage>
        <taxon>Eukaryota</taxon>
        <taxon>Fungi</taxon>
        <taxon>Dikarya</taxon>
        <taxon>Basidiomycota</taxon>
        <taxon>Pucciniomycotina</taxon>
        <taxon>Microbotryomycetes</taxon>
        <taxon>Sporidiobolales</taxon>
        <taxon>Sporidiobolaceae</taxon>
        <taxon>Rhodotorula</taxon>
    </lineage>
</organism>
<evidence type="ECO:0000256" key="1">
    <source>
        <dbReference type="SAM" id="MobiDB-lite"/>
    </source>
</evidence>
<feature type="compositionally biased region" description="Pro residues" evidence="1">
    <location>
        <begin position="14"/>
        <end position="28"/>
    </location>
</feature>
<feature type="compositionally biased region" description="Low complexity" evidence="1">
    <location>
        <begin position="679"/>
        <end position="706"/>
    </location>
</feature>
<feature type="compositionally biased region" description="Polar residues" evidence="1">
    <location>
        <begin position="87"/>
        <end position="99"/>
    </location>
</feature>
<protein>
    <recommendedName>
        <fullName evidence="4">Gelsolin-like domain-containing protein</fullName>
    </recommendedName>
</protein>
<feature type="compositionally biased region" description="Pro residues" evidence="1">
    <location>
        <begin position="247"/>
        <end position="270"/>
    </location>
</feature>
<feature type="compositionally biased region" description="Pro residues" evidence="1">
    <location>
        <begin position="658"/>
        <end position="668"/>
    </location>
</feature>
<feature type="compositionally biased region" description="Basic and acidic residues" evidence="1">
    <location>
        <begin position="431"/>
        <end position="444"/>
    </location>
</feature>
<dbReference type="EMBL" id="BQKY01000011">
    <property type="protein sequence ID" value="GJN92429.1"/>
    <property type="molecule type" value="Genomic_DNA"/>
</dbReference>
<accession>A0AAV5GR78</accession>
<sequence>MDVDPSYFPHDSPPRSPSPVLPPLPPVALPSAPRPTVSPSVSRVFQRKGQDSAPTMSGTGLDLSRPSDGPKNRDRLGSGGAADADLEQNSQTAASSPSTDSRDTASARTNILNLVAQGQQSLAGAKNGSSTPSLAMFMGGGNQRRVHRVGTGMTEDEKAETERLEQEMAATRARWGGKGAAQEGGPPQGAMSLAALMRGGKAGAPPAADVIPPAPAPAAEPRQPEASSEQAAPTSPPLVEAKVISRSPPPTTESAAPVPPPTAISPPPTVAPSTSSPPLDSAASPRLGSSSSSNAAAAAAAAAPSNTLTRLQSSHIVADRLKWSQSLAQPNPEEQAVPRQRAPSGPPSPEKRRSVIERWGRDEPNVTGGASTPPSPTVTRVRPKSWVQSPPLGGPPKDEGRKSPERTEEASIETAKVEHVDEPEEPVAPHIEPKLVHVTRDRARPTKSTPRTTGSSANPPGVSAAAAPELSTSLPAPPPAEDSAPSTAKTGYTKPAWSGAPIGVRDPSHSSPKANEDDEAVPEKRHTRGVALPGLSAAPLKPAGSRPAPICGPSAPSVPGTAASDAADDDAPASPSVSSVRAAAMRWGKASSSSSSSEAMQALKASYGVRAAPVPTRQASMPVRQQELEKVQVPTKSHSVEVPVPPPVSATTTLPVSAPSPPHEPPTAPERVTQSQAASTSFPMATPSMTSSPSPSPAQKAPTSSAREAIQTSSASATPRTLVDDIVSLVRAPRQVVHLPPGETLSLDVFHLNSPTDDPHPIDHNHMLFGSEILGIVHRDDRGRTSAWVWYGAEAGETRRTEERIERLAEKVKVELVEVGHREEPPALAEAFAGQLTICKGKRDEFDHLAPRMFTMRESDGVVFVDEEDLTVRSLCSGYCTTFSSLGEVYAWLGEGSTDLERQACCEFAEAIADGRSVSVLAEGEETALFWHQMPDGTEHASANYWRARPHYPLRATLVRLDPSASPPFSLVQTSELSQSHVYLLDGGYAEHWVIVPEQAKGKKDDIRLALDTAAKLSSQWSERGFPSRTPYHVLAFPSLIPKDLPFLSRQFDWSALNSGQHPTKMHVFTADEARETLL</sequence>
<dbReference type="InterPro" id="IPR029006">
    <property type="entry name" value="ADF-H/Gelsolin-like_dom_sf"/>
</dbReference>
<evidence type="ECO:0000313" key="3">
    <source>
        <dbReference type="Proteomes" id="UP001342314"/>
    </source>
</evidence>
<keyword evidence="3" id="KW-1185">Reference proteome</keyword>